<dbReference type="Proteomes" id="UP000199024">
    <property type="component" value="Unassembled WGS sequence"/>
</dbReference>
<dbReference type="EMBL" id="FOZL01000002">
    <property type="protein sequence ID" value="SFS21035.1"/>
    <property type="molecule type" value="Genomic_DNA"/>
</dbReference>
<dbReference type="AlphaFoldDB" id="A0A1I6MZ99"/>
<evidence type="ECO:0000313" key="3">
    <source>
        <dbReference type="Proteomes" id="UP000199024"/>
    </source>
</evidence>
<accession>A0A1I6MZ99</accession>
<sequence>MGLSDSNRLLHTVAFTVFACSPAIAQQQDQLPDSPTPIAAAKVETPPPPQFSSSSAEDIDLPTIAPHISASPGVEITVLEDTLLRVRTNAPLSTSTAREGAAVLFTLSKDVVVDNVLVIPRGATLHGMIVQNKKAGTFTGTPDLTLKLTSLDLADRNYPVYSYQFRVAGTSKNKPTEAKIKGGAVVGALAGEVVGVTAKGASTAASRLASAGAGAAIGAGLGTLAAAASSPAVTIPAESQIDFYLASPIAVLPPTAKDAQQLSHLLHTGEPVLYVRGETP</sequence>
<gene>
    <name evidence="2" type="ORF">SAMN05421771_4012</name>
</gene>
<organism evidence="2 3">
    <name type="scientific">Granulicella pectinivorans</name>
    <dbReference type="NCBI Taxonomy" id="474950"/>
    <lineage>
        <taxon>Bacteria</taxon>
        <taxon>Pseudomonadati</taxon>
        <taxon>Acidobacteriota</taxon>
        <taxon>Terriglobia</taxon>
        <taxon>Terriglobales</taxon>
        <taxon>Acidobacteriaceae</taxon>
        <taxon>Granulicella</taxon>
    </lineage>
</organism>
<dbReference type="STRING" id="474950.SAMN05421771_4012"/>
<evidence type="ECO:0000256" key="1">
    <source>
        <dbReference type="SAM" id="MobiDB-lite"/>
    </source>
</evidence>
<proteinExistence type="predicted"/>
<feature type="region of interest" description="Disordered" evidence="1">
    <location>
        <begin position="28"/>
        <end position="55"/>
    </location>
</feature>
<evidence type="ECO:0008006" key="4">
    <source>
        <dbReference type="Google" id="ProtNLM"/>
    </source>
</evidence>
<evidence type="ECO:0000313" key="2">
    <source>
        <dbReference type="EMBL" id="SFS21035.1"/>
    </source>
</evidence>
<name>A0A1I6MZ99_9BACT</name>
<reference evidence="2 3" key="1">
    <citation type="submission" date="2016-10" db="EMBL/GenBank/DDBJ databases">
        <authorList>
            <person name="de Groot N.N."/>
        </authorList>
    </citation>
    <scope>NUCLEOTIDE SEQUENCE [LARGE SCALE GENOMIC DNA]</scope>
    <source>
        <strain evidence="2 3">DSM 21001</strain>
    </source>
</reference>
<protein>
    <recommendedName>
        <fullName evidence="4">Conjugation TrbI-like protein</fullName>
    </recommendedName>
</protein>
<keyword evidence="3" id="KW-1185">Reference proteome</keyword>